<evidence type="ECO:0000313" key="3">
    <source>
        <dbReference type="Proteomes" id="UP000182491"/>
    </source>
</evidence>
<feature type="domain" description="Ig-like" evidence="1">
    <location>
        <begin position="448"/>
        <end position="529"/>
    </location>
</feature>
<accession>A0A1I7H740</accession>
<dbReference type="STRING" id="388950.GCA_001611675_00669"/>
<evidence type="ECO:0000259" key="1">
    <source>
        <dbReference type="Pfam" id="PF19081"/>
    </source>
</evidence>
<dbReference type="SUPFAM" id="SSF48726">
    <property type="entry name" value="Immunoglobulin"/>
    <property type="match status" value="2"/>
</dbReference>
<dbReference type="OrthoDB" id="1521709at2"/>
<evidence type="ECO:0000313" key="2">
    <source>
        <dbReference type="EMBL" id="SFU56510.1"/>
    </source>
</evidence>
<dbReference type="Pfam" id="PF19081">
    <property type="entry name" value="Ig_7"/>
    <property type="match status" value="2"/>
</dbReference>
<dbReference type="AlphaFoldDB" id="A0A1I7H740"/>
<protein>
    <submittedName>
        <fullName evidence="2">Gliding motility-associated C-terminal domain-containing protein</fullName>
    </submittedName>
</protein>
<dbReference type="InterPro" id="IPR013783">
    <property type="entry name" value="Ig-like_fold"/>
</dbReference>
<dbReference type="InterPro" id="IPR036179">
    <property type="entry name" value="Ig-like_dom_sf"/>
</dbReference>
<feature type="domain" description="Ig-like" evidence="1">
    <location>
        <begin position="287"/>
        <end position="365"/>
    </location>
</feature>
<dbReference type="NCBIfam" id="TIGR04131">
    <property type="entry name" value="Bac_Flav_CTERM"/>
    <property type="match status" value="1"/>
</dbReference>
<dbReference type="InterPro" id="IPR044023">
    <property type="entry name" value="Ig_7"/>
</dbReference>
<dbReference type="EMBL" id="FPCA01000001">
    <property type="protein sequence ID" value="SFU56510.1"/>
    <property type="molecule type" value="Genomic_DNA"/>
</dbReference>
<keyword evidence="3" id="KW-1185">Reference proteome</keyword>
<dbReference type="Proteomes" id="UP000182491">
    <property type="component" value="Unassembled WGS sequence"/>
</dbReference>
<name>A0A1I7H740_9BACT</name>
<dbReference type="Gene3D" id="2.60.40.10">
    <property type="entry name" value="Immunoglobulins"/>
    <property type="match status" value="4"/>
</dbReference>
<sequence length="692" mass="73788">MQASPLGPDSLTRWPIYLLLFVLVLFPLLTAPVAYGREAVNLSAQTNPLCTSPTKPTITTNGPTTLCAGGSVLLTATEGRSYKWSTGATTRSITVSQSGIYSVEVVDVNGCTGKSDDLEVSVATKLNRPKIEYTDPLIVCQQGSLKLSIPEQEGASYVWKKDGIPVSSESNEFTATEAGVYTVELSNFCGLVTSSNRVEFKILEPIASFEVQAAGSLVFCTGGSVTLSVPEYKDVTYAWFRNGNPIAGNTRTLVAKEAGTYTAQITNLCGTYSSSSNGQRVELLNLPVKPVAQNVTGCTKSALTLTASGGSPGMYRWYTSASGGTPVGNEAVFTTPVLSESTSYYVAITNGECESERVRVQANINTKPAAPEIKASGALEFCEGGSVKLSVTANSNLSYTWLRNGQEISGGANTLDVNQSGEYALTVQNDCGSTLSSNKIKVNVKPAPAAPQVQDMSVCGPGSLTLTARGGANGEYRWYDNATTATALAGATDATFTTPALQNSRTYYVSLVRNGCESSRVPVQALVFPVPQAVASVQDIEIQSGESTRLLGSGGANYSWSPALGLDNPTSATPTATPEQTTRYTLTVKNEEGCQDTTSVVVTVRQLLVIPNAFSPNGDGVNDTWEIENIEYFPDAKVEIYNRWGTLVYERTNYRGEWNGTYRNAPLPVSTYFYLITIPGKSKFTGYLNIVN</sequence>
<dbReference type="InterPro" id="IPR026341">
    <property type="entry name" value="T9SS_type_B"/>
</dbReference>
<dbReference type="Pfam" id="PF13585">
    <property type="entry name" value="CHU_C"/>
    <property type="match status" value="1"/>
</dbReference>
<proteinExistence type="predicted"/>
<reference evidence="3" key="1">
    <citation type="submission" date="2016-10" db="EMBL/GenBank/DDBJ databases">
        <authorList>
            <person name="Varghese N."/>
        </authorList>
    </citation>
    <scope>NUCLEOTIDE SEQUENCE [LARGE SCALE GENOMIC DNA]</scope>
    <source>
        <strain evidence="3">DSM 18820</strain>
    </source>
</reference>
<gene>
    <name evidence="2" type="ORF">SAMN04487941_1571</name>
</gene>
<organism evidence="2 3">
    <name type="scientific">Pontibacter akesuensis</name>
    <dbReference type="NCBI Taxonomy" id="388950"/>
    <lineage>
        <taxon>Bacteria</taxon>
        <taxon>Pseudomonadati</taxon>
        <taxon>Bacteroidota</taxon>
        <taxon>Cytophagia</taxon>
        <taxon>Cytophagales</taxon>
        <taxon>Hymenobacteraceae</taxon>
        <taxon>Pontibacter</taxon>
    </lineage>
</organism>